<comment type="caution">
    <text evidence="1">The sequence shown here is derived from an EMBL/GenBank/DDBJ whole genome shotgun (WGS) entry which is preliminary data.</text>
</comment>
<organism evidence="1 2">
    <name type="scientific">Larinioides sclopetarius</name>
    <dbReference type="NCBI Taxonomy" id="280406"/>
    <lineage>
        <taxon>Eukaryota</taxon>
        <taxon>Metazoa</taxon>
        <taxon>Ecdysozoa</taxon>
        <taxon>Arthropoda</taxon>
        <taxon>Chelicerata</taxon>
        <taxon>Arachnida</taxon>
        <taxon>Araneae</taxon>
        <taxon>Araneomorphae</taxon>
        <taxon>Entelegynae</taxon>
        <taxon>Araneoidea</taxon>
        <taxon>Araneidae</taxon>
        <taxon>Larinioides</taxon>
    </lineage>
</organism>
<dbReference type="Proteomes" id="UP001497382">
    <property type="component" value="Unassembled WGS sequence"/>
</dbReference>
<evidence type="ECO:0000313" key="2">
    <source>
        <dbReference type="Proteomes" id="UP001497382"/>
    </source>
</evidence>
<keyword evidence="2" id="KW-1185">Reference proteome</keyword>
<proteinExistence type="predicted"/>
<evidence type="ECO:0000313" key="1">
    <source>
        <dbReference type="EMBL" id="CAL1292681.1"/>
    </source>
</evidence>
<dbReference type="EMBL" id="CAXIEN010000310">
    <property type="protein sequence ID" value="CAL1292681.1"/>
    <property type="molecule type" value="Genomic_DNA"/>
</dbReference>
<accession>A0AAV2B8W0</accession>
<protein>
    <submittedName>
        <fullName evidence="1">Uncharacterized protein</fullName>
    </submittedName>
</protein>
<name>A0AAV2B8W0_9ARAC</name>
<sequence>MDGKEDDLNCMFDDLYFNTDKQGRELRRRSSILKQTKNLNFDICEFEETEVRRKSQNPKRVSFADTFQVKEYPTGNIYDIPGRHELEASKNSSSSQIGLCLEAGQDNIGAVSREHVSTISLISHQELTVPKENCVVSSISFLEAEKENLGFVAKYSAPEILNVKTSSVHNSNYIESSKSSECGQNVQKNLPTKITPSTLSSFVSDPEQFSNKTRVTVDDMDITCLPSPKTESYPDETNNKTRFIVSDMEMTCIAGSDAFDENPSLPSNDVFLPENSLTSDEEESNQLILGKLNMVAPVSKKELSLNSMNPTPSFENIRLKSHSSSNTDFPLSTDSSIRDKISKKHPKNVLDGLIKEENFRLPSRIKGTKANCSEVSIYKSTEMDVYGTESYDPDKENFTDDENCHYSQNNTNGVKFMKIFSEKDNSQNRIQVFSSEKTQFPIPSTAFLEDKENIGFNRKRRSTEASSSEIIDVLFNKEMKHHLIGVKPLCLNSENDPKTSRDISNLTTPHSSSYVFKEINKPFSTQSNNVFPDNAININSKNRESSVNLENGCYYSSKDSTFKDRKCEYPLFDEKSSTENLKAPQSECDGMELTSITDNDNFHFIDGDSFEKKQQKEFCKDLNVDNFALTGIRRTCHYTSDKMELTCASKYNIELKERSSNSLLDIIDGHHSATMSEPSSYQFGKDTQPKNSRTYHLACAEKKNIPLNSRHNEINDESQFKNDANSVADISLNNYQDDKKEIMNQTIISHEMQLTCTYKTSVASPFFNLKNAYPIQSTGSCSPDFKTLPLNSDDDDSKVKKDASNFSKPFCFNEMDNSLLIVKKNIFQSNNMDITCNTESSSENSFNFGNNKNYHPDEDGKFGEMNNEFSLHKKLSIMQNHKTCRFDSEGMELTCVASNEEFSLKDDSREIKIQGESVNDFNLDNNLKLLDSSRTHHFTSDKMELTCAVKNCTDLEKMINDESCLNSHRKNLSSIIISQSNRHQDETGSQSDEANALHFLDVGEKNILNSKDREKQYKNCYSVEAFPGECKSPDSVDDSNLSLPENIGDKYADRTSNSHEMELTLMADKSHKTQASSFFHLPSHSSSISEGKKSYNFQNGEDNFYKKFQITQPYLSTSCKNITEEKNSSEIIPCNSPDIKILQTKQLSDSVSSEDNGNVWDVVLKPLNSKDATLKMPLGLKKFMSRTPGAVYTLRKKRQQIKKNFLKEYILSPEVKNILQRSGRFNLKKPFSEMKAYSPVSYDHKKSLTFHSFGMEGSYTTGLEENDQFLTVQPFNSSFKALNENNRTTSNLTLASTNTLVEGSFKTEFKKIIQLPTEQALNSSHRAINENSGMTSITSLIPAPTSAFTSFVRPEANLSCQSTLLEEKNTQNFSQIRDKQKSTDFSSHLNESLGILTDSFVLNSADSLACEMSEIYPSKILPEKSLLKKESSTVQSAKYDLPLPLETSDLSMNFEKTKTCMKISHDNLSFSISQKEIKLKDPLLRNESETLNLKTRSNDQNAIENQDVPKDFTKTEPDFKFSEVKNTFISEKRKLVSVPLNSKSPDSQNIMDCNISEESAPGSTQNINLSEIKLCGLHETNNPVLLEKATIKNNISNFSGYMSNFEGADLQENSRAFVSKMAVSENEVSEQSENKAIFRTAITNFESLPEIKIPCEKNSPDKIGGYEQCKDMNIQNISVDHSAQPDDELNFGGNELKSSFNEISNLKNNFFMDSCNHTASLSGDSVYKTNNQKNSDSKFPLNRIEINDVIQRTPNVDESMKVITVQVNENESTKEAKDMVTSGYCSDFDPLLDLDSLRSKFERGSKGTHWKIKSLKKEEAVFKLEWEVWLYKYLVNIHVKSTILGESSITSIPCFDDPDDEYETLGYKFFQFLAKDEVVSFSLSSDNMIEKLIEYSNIVKRVETLMRDIMHVSIDEIHTLSDDLDPLKLCVEVLNEKHMSQLLLIFHVNLRTYPSEKILPEVKHLNFKDITKEVKQAITNIEPGENYLWNMVKLASDL</sequence>
<reference evidence="1 2" key="1">
    <citation type="submission" date="2024-04" db="EMBL/GenBank/DDBJ databases">
        <authorList>
            <person name="Rising A."/>
            <person name="Reimegard J."/>
            <person name="Sonavane S."/>
            <person name="Akerstrom W."/>
            <person name="Nylinder S."/>
            <person name="Hedman E."/>
            <person name="Kallberg Y."/>
        </authorList>
    </citation>
    <scope>NUCLEOTIDE SEQUENCE [LARGE SCALE GENOMIC DNA]</scope>
</reference>
<gene>
    <name evidence="1" type="ORF">LARSCL_LOCUS17784</name>
</gene>